<comment type="caution">
    <text evidence="15">The sequence shown here is derived from an EMBL/GenBank/DDBJ whole genome shotgun (WGS) entry which is preliminary data.</text>
</comment>
<dbReference type="Pfam" id="PF02096">
    <property type="entry name" value="60KD_IMP"/>
    <property type="match status" value="1"/>
</dbReference>
<dbReference type="GO" id="GO:0015031">
    <property type="term" value="P:protein transport"/>
    <property type="evidence" value="ECO:0007669"/>
    <property type="project" value="UniProtKB-KW"/>
</dbReference>
<feature type="transmembrane region" description="Helical" evidence="12">
    <location>
        <begin position="219"/>
        <end position="240"/>
    </location>
</feature>
<dbReference type="PROSITE" id="PS51257">
    <property type="entry name" value="PROKAR_LIPOPROTEIN"/>
    <property type="match status" value="1"/>
</dbReference>
<dbReference type="GeneID" id="78161092"/>
<keyword evidence="5 12" id="KW-0732">Signal</keyword>
<dbReference type="InterPro" id="IPR001708">
    <property type="entry name" value="YidC/ALB3/OXA1/COX18"/>
</dbReference>
<dbReference type="Proteomes" id="UP000033682">
    <property type="component" value="Unassembled WGS sequence"/>
</dbReference>
<evidence type="ECO:0000256" key="5">
    <source>
        <dbReference type="ARBA" id="ARBA00022729"/>
    </source>
</evidence>
<feature type="transmembrane region" description="Helical" evidence="12">
    <location>
        <begin position="69"/>
        <end position="88"/>
    </location>
</feature>
<feature type="transmembrane region" description="Helical" evidence="12">
    <location>
        <begin position="138"/>
        <end position="160"/>
    </location>
</feature>
<dbReference type="OrthoDB" id="9780552at2"/>
<evidence type="ECO:0000256" key="9">
    <source>
        <dbReference type="ARBA" id="ARBA00023139"/>
    </source>
</evidence>
<dbReference type="RefSeq" id="WP_046308074.1">
    <property type="nucleotide sequence ID" value="NZ_BMCV01000003.1"/>
</dbReference>
<dbReference type="NCBIfam" id="TIGR03592">
    <property type="entry name" value="yidC_oxa1_cterm"/>
    <property type="match status" value="1"/>
</dbReference>
<feature type="transmembrane region" description="Helical" evidence="12">
    <location>
        <begin position="181"/>
        <end position="199"/>
    </location>
</feature>
<evidence type="ECO:0000256" key="2">
    <source>
        <dbReference type="ARBA" id="ARBA00022448"/>
    </source>
</evidence>
<evidence type="ECO:0000256" key="8">
    <source>
        <dbReference type="ARBA" id="ARBA00023136"/>
    </source>
</evidence>
<dbReference type="GO" id="GO:0051205">
    <property type="term" value="P:protein insertion into membrane"/>
    <property type="evidence" value="ECO:0007669"/>
    <property type="project" value="TreeGrafter"/>
</dbReference>
<evidence type="ECO:0000256" key="3">
    <source>
        <dbReference type="ARBA" id="ARBA00022475"/>
    </source>
</evidence>
<evidence type="ECO:0000313" key="16">
    <source>
        <dbReference type="Proteomes" id="UP000033682"/>
    </source>
</evidence>
<evidence type="ECO:0000256" key="7">
    <source>
        <dbReference type="ARBA" id="ARBA00022989"/>
    </source>
</evidence>
<protein>
    <recommendedName>
        <fullName evidence="12">Membrane protein insertase YidC</fullName>
    </recommendedName>
    <alternativeName>
        <fullName evidence="12">Foldase YidC</fullName>
    </alternativeName>
    <alternativeName>
        <fullName evidence="12">Membrane integrase YidC</fullName>
    </alternativeName>
    <alternativeName>
        <fullName evidence="12">Membrane protein YidC</fullName>
    </alternativeName>
</protein>
<dbReference type="InterPro" id="IPR047196">
    <property type="entry name" value="YidC_ALB_C"/>
</dbReference>
<dbReference type="PATRIC" id="fig|303541.3.peg.1599"/>
<dbReference type="STRING" id="303541.JF72_14260"/>
<keyword evidence="3 12" id="KW-1003">Cell membrane</keyword>
<dbReference type="PANTHER" id="PTHR12428:SF65">
    <property type="entry name" value="CYTOCHROME C OXIDASE ASSEMBLY PROTEIN COX18, MITOCHONDRIAL"/>
    <property type="match status" value="1"/>
</dbReference>
<feature type="compositionally biased region" description="Basic residues" evidence="13">
    <location>
        <begin position="272"/>
        <end position="288"/>
    </location>
</feature>
<dbReference type="EMBL" id="JXLG01000010">
    <property type="protein sequence ID" value="KJY60115.1"/>
    <property type="molecule type" value="Genomic_DNA"/>
</dbReference>
<evidence type="ECO:0000256" key="10">
    <source>
        <dbReference type="ARBA" id="ARBA00023186"/>
    </source>
</evidence>
<keyword evidence="10 12" id="KW-0143">Chaperone</keyword>
<evidence type="ECO:0000256" key="13">
    <source>
        <dbReference type="SAM" id="MobiDB-lite"/>
    </source>
</evidence>
<evidence type="ECO:0000313" key="15">
    <source>
        <dbReference type="EMBL" id="KJY60115.1"/>
    </source>
</evidence>
<dbReference type="KEGG" id="lapi:DKL56_07835"/>
<comment type="subcellular location">
    <subcellularLocation>
        <location evidence="1 12">Cell membrane</location>
        <topology evidence="1 12">Multi-pass membrane protein</topology>
    </subcellularLocation>
</comment>
<evidence type="ECO:0000256" key="11">
    <source>
        <dbReference type="ARBA" id="ARBA00023288"/>
    </source>
</evidence>
<evidence type="ECO:0000256" key="12">
    <source>
        <dbReference type="HAMAP-Rule" id="MF_01811"/>
    </source>
</evidence>
<name>A0A0F4LNF1_9LACO</name>
<dbReference type="AlphaFoldDB" id="A0A0F4LNF1"/>
<proteinExistence type="inferred from homology"/>
<evidence type="ECO:0000259" key="14">
    <source>
        <dbReference type="Pfam" id="PF02096"/>
    </source>
</evidence>
<evidence type="ECO:0000256" key="4">
    <source>
        <dbReference type="ARBA" id="ARBA00022692"/>
    </source>
</evidence>
<feature type="domain" description="Membrane insertase YidC/Oxa/ALB C-terminal" evidence="14">
    <location>
        <begin position="69"/>
        <end position="253"/>
    </location>
</feature>
<keyword evidence="16" id="KW-1185">Reference proteome</keyword>
<keyword evidence="6 12" id="KW-0653">Protein transport</keyword>
<reference evidence="15 16" key="1">
    <citation type="submission" date="2015-01" db="EMBL/GenBank/DDBJ databases">
        <title>Comparative genomics of the lactic acid bacteria isolated from the honey bee gut.</title>
        <authorList>
            <person name="Ellegaard K.M."/>
            <person name="Tamarit D."/>
            <person name="Javelind E."/>
            <person name="Olofsson T."/>
            <person name="Andersson S.G."/>
            <person name="Vasquez A."/>
        </authorList>
    </citation>
    <scope>NUCLEOTIDE SEQUENCE [LARGE SCALE GENOMIC DNA]</scope>
    <source>
        <strain evidence="15 16">Hma11</strain>
    </source>
</reference>
<gene>
    <name evidence="12 15" type="primary">yidC</name>
    <name evidence="15" type="ORF">JF72_14260</name>
</gene>
<comment type="similarity">
    <text evidence="12">Belongs to the OXA1/ALB3/YidC family. Type 2 subfamily.</text>
</comment>
<comment type="function">
    <text evidence="12">Required for the insertion and/or proper folding and/or complex formation of integral membrane proteins into the membrane. Involved in integration of membrane proteins that insert both dependently and independently of the Sec translocase complex, as well as at least some lipoproteins.</text>
</comment>
<dbReference type="GO" id="GO:0032977">
    <property type="term" value="F:membrane insertase activity"/>
    <property type="evidence" value="ECO:0007669"/>
    <property type="project" value="InterPro"/>
</dbReference>
<keyword evidence="7 12" id="KW-1133">Transmembrane helix</keyword>
<feature type="region of interest" description="Disordered" evidence="13">
    <location>
        <begin position="263"/>
        <end position="288"/>
    </location>
</feature>
<keyword evidence="4 12" id="KW-0812">Transmembrane</keyword>
<dbReference type="HAMAP" id="MF_01811">
    <property type="entry name" value="YidC_type2"/>
    <property type="match status" value="1"/>
</dbReference>
<dbReference type="CDD" id="cd20070">
    <property type="entry name" value="5TM_YidC_Alb3"/>
    <property type="match status" value="1"/>
</dbReference>
<feature type="transmembrane region" description="Helical" evidence="12">
    <location>
        <begin position="45"/>
        <end position="62"/>
    </location>
</feature>
<dbReference type="HOGENOM" id="CLU_036138_5_0_9"/>
<accession>A0A0F4LNF1</accession>
<keyword evidence="2 12" id="KW-0813">Transport</keyword>
<keyword evidence="11 12" id="KW-0449">Lipoprotein</keyword>
<dbReference type="GO" id="GO:0005886">
    <property type="term" value="C:plasma membrane"/>
    <property type="evidence" value="ECO:0007669"/>
    <property type="project" value="UniProtKB-SubCell"/>
</dbReference>
<dbReference type="PANTHER" id="PTHR12428">
    <property type="entry name" value="OXA1"/>
    <property type="match status" value="1"/>
</dbReference>
<evidence type="ECO:0000256" key="6">
    <source>
        <dbReference type="ARBA" id="ARBA00022927"/>
    </source>
</evidence>
<keyword evidence="8 12" id="KW-0472">Membrane</keyword>
<keyword evidence="9" id="KW-0564">Palmitate</keyword>
<dbReference type="InterPro" id="IPR028055">
    <property type="entry name" value="YidC/Oxa/ALB_C"/>
</dbReference>
<sequence length="288" mass="33130">MKDILTKKNVKRILIVLTVMMVAVVLTGCATSNKPAPISHTSGNWWNRWVIYYMSTFLLWLAKIIGNNYGWAIIIFTIIVRIIVYPLSAISIKSTTKMQGIQPEIDALRKKYPGNDTESRTLLSQETNKLYKEAGINPYAGCLPLLIQMPVMLALYGAIAQTPQLMTGHFMWMDLGKPDQYFIMPILSMVLTFLSTYISQLSTPKESQNFSSKIMTYGMAIMVGVMGIYFQSAIVLYWVVSNLFQVVQTFILQNPIKYRREQEAKAEAERERKRKLRKTYKRLKRNKK</sequence>
<evidence type="ECO:0000256" key="1">
    <source>
        <dbReference type="ARBA" id="ARBA00004651"/>
    </source>
</evidence>
<feature type="transmembrane region" description="Helical" evidence="12">
    <location>
        <begin position="12"/>
        <end position="33"/>
    </location>
</feature>
<organism evidence="15 16">
    <name type="scientific">Lactobacillus apis</name>
    <dbReference type="NCBI Taxonomy" id="303541"/>
    <lineage>
        <taxon>Bacteria</taxon>
        <taxon>Bacillati</taxon>
        <taxon>Bacillota</taxon>
        <taxon>Bacilli</taxon>
        <taxon>Lactobacillales</taxon>
        <taxon>Lactobacillaceae</taxon>
        <taxon>Lactobacillus</taxon>
    </lineage>
</organism>
<dbReference type="InterPro" id="IPR023060">
    <property type="entry name" value="YidC/YidC1/YidC2_Firmicutes"/>
</dbReference>